<dbReference type="GO" id="GO:0043937">
    <property type="term" value="P:regulation of sporulation"/>
    <property type="evidence" value="ECO:0007669"/>
    <property type="project" value="InterPro"/>
</dbReference>
<organism evidence="1 2">
    <name type="scientific">Paenibacillus peoriae</name>
    <dbReference type="NCBI Taxonomy" id="59893"/>
    <lineage>
        <taxon>Bacteria</taxon>
        <taxon>Bacillati</taxon>
        <taxon>Bacillota</taxon>
        <taxon>Bacilli</taxon>
        <taxon>Bacillales</taxon>
        <taxon>Paenibacillaceae</taxon>
        <taxon>Paenibacillus</taxon>
    </lineage>
</organism>
<dbReference type="EMBL" id="CP061172">
    <property type="protein sequence ID" value="QNR65091.1"/>
    <property type="molecule type" value="Genomic_DNA"/>
</dbReference>
<sequence>MNSDIVLDQELENARKRLYELSEQYGLRHACVLEQSMFLDELINEHNRISQLKKQVVILS</sequence>
<dbReference type="Gene3D" id="4.10.280.10">
    <property type="entry name" value="Helix-loop-helix DNA-binding domain"/>
    <property type="match status" value="1"/>
</dbReference>
<dbReference type="InterPro" id="IPR018540">
    <property type="entry name" value="Spo0E-like"/>
</dbReference>
<dbReference type="RefSeq" id="WP_190297002.1">
    <property type="nucleotide sequence ID" value="NZ_CP061172.1"/>
</dbReference>
<dbReference type="InterPro" id="IPR037208">
    <property type="entry name" value="Spo0E-like_sf"/>
</dbReference>
<evidence type="ECO:0000313" key="1">
    <source>
        <dbReference type="EMBL" id="QNR65091.1"/>
    </source>
</evidence>
<proteinExistence type="predicted"/>
<dbReference type="Pfam" id="PF09388">
    <property type="entry name" value="SpoOE-like"/>
    <property type="match status" value="1"/>
</dbReference>
<dbReference type="SUPFAM" id="SSF140500">
    <property type="entry name" value="BAS1536-like"/>
    <property type="match status" value="1"/>
</dbReference>
<dbReference type="InterPro" id="IPR036638">
    <property type="entry name" value="HLH_DNA-bd_sf"/>
</dbReference>
<accession>A0A7H0Y1Y3</accession>
<reference evidence="1 2" key="1">
    <citation type="submission" date="2020-09" db="EMBL/GenBank/DDBJ databases">
        <title>Characterization of Paenibacillus peoriae strain ZF390 with broad-spectrum antimicrobial activity as a potential biocontrol agent.</title>
        <authorList>
            <person name="Li L."/>
            <person name="Zhao Y."/>
            <person name="Li B."/>
            <person name="Xie X."/>
        </authorList>
    </citation>
    <scope>NUCLEOTIDE SEQUENCE [LARGE SCALE GENOMIC DNA]</scope>
    <source>
        <strain evidence="1 2">ZF390</strain>
    </source>
</reference>
<name>A0A7H0Y1Y3_9BACL</name>
<dbReference type="AlphaFoldDB" id="A0A7H0Y1Y3"/>
<evidence type="ECO:0000313" key="2">
    <source>
        <dbReference type="Proteomes" id="UP000516384"/>
    </source>
</evidence>
<gene>
    <name evidence="1" type="ORF">IAQ67_14260</name>
</gene>
<dbReference type="GO" id="GO:0046983">
    <property type="term" value="F:protein dimerization activity"/>
    <property type="evidence" value="ECO:0007669"/>
    <property type="project" value="InterPro"/>
</dbReference>
<dbReference type="Proteomes" id="UP000516384">
    <property type="component" value="Chromosome"/>
</dbReference>
<protein>
    <submittedName>
        <fullName evidence="1">Aspartyl-phosphate phosphatase Spo0E family protein</fullName>
    </submittedName>
</protein>